<reference evidence="1 2" key="1">
    <citation type="submission" date="2018-06" db="EMBL/GenBank/DDBJ databases">
        <title>A transcriptomic atlas of mushroom development highlights an independent origin of complex multicellularity.</title>
        <authorList>
            <consortium name="DOE Joint Genome Institute"/>
            <person name="Krizsan K."/>
            <person name="Almasi E."/>
            <person name="Merenyi Z."/>
            <person name="Sahu N."/>
            <person name="Viragh M."/>
            <person name="Koszo T."/>
            <person name="Mondo S."/>
            <person name="Kiss B."/>
            <person name="Balint B."/>
            <person name="Kues U."/>
            <person name="Barry K."/>
            <person name="Hegedus J.C."/>
            <person name="Henrissat B."/>
            <person name="Johnson J."/>
            <person name="Lipzen A."/>
            <person name="Ohm R."/>
            <person name="Nagy I."/>
            <person name="Pangilinan J."/>
            <person name="Yan J."/>
            <person name="Xiong Y."/>
            <person name="Grigoriev I.V."/>
            <person name="Hibbett D.S."/>
            <person name="Nagy L.G."/>
        </authorList>
    </citation>
    <scope>NUCLEOTIDE SEQUENCE [LARGE SCALE GENOMIC DNA]</scope>
    <source>
        <strain evidence="1 2">SZMC22713</strain>
    </source>
</reference>
<dbReference type="EMBL" id="ML170179">
    <property type="protein sequence ID" value="TDL21618.1"/>
    <property type="molecule type" value="Genomic_DNA"/>
</dbReference>
<gene>
    <name evidence="1" type="ORF">BD410DRAFT_285846</name>
</gene>
<dbReference type="VEuPathDB" id="FungiDB:BD410DRAFT_285846"/>
<evidence type="ECO:0000313" key="1">
    <source>
        <dbReference type="EMBL" id="TDL21618.1"/>
    </source>
</evidence>
<protein>
    <submittedName>
        <fullName evidence="1">Uncharacterized protein</fullName>
    </submittedName>
</protein>
<dbReference type="AlphaFoldDB" id="A0A4Y7Q322"/>
<sequence>MQSPNANTTELLIEDGFHIHFNRFLVGATMGNAVVRCMDLNYLMPIGRRWQYFRADRRPGGPSDFTDCTLRFRSRRTRYLRCTVLTTCLVHLVATCFNHPF</sequence>
<name>A0A4Y7Q322_9AGAM</name>
<evidence type="ECO:0000313" key="2">
    <source>
        <dbReference type="Proteomes" id="UP000294933"/>
    </source>
</evidence>
<organism evidence="1 2">
    <name type="scientific">Rickenella mellea</name>
    <dbReference type="NCBI Taxonomy" id="50990"/>
    <lineage>
        <taxon>Eukaryota</taxon>
        <taxon>Fungi</taxon>
        <taxon>Dikarya</taxon>
        <taxon>Basidiomycota</taxon>
        <taxon>Agaricomycotina</taxon>
        <taxon>Agaricomycetes</taxon>
        <taxon>Hymenochaetales</taxon>
        <taxon>Rickenellaceae</taxon>
        <taxon>Rickenella</taxon>
    </lineage>
</organism>
<dbReference type="Proteomes" id="UP000294933">
    <property type="component" value="Unassembled WGS sequence"/>
</dbReference>
<proteinExistence type="predicted"/>
<accession>A0A4Y7Q322</accession>
<keyword evidence="2" id="KW-1185">Reference proteome</keyword>